<evidence type="ECO:0000313" key="2">
    <source>
        <dbReference type="Proteomes" id="UP000054988"/>
    </source>
</evidence>
<dbReference type="AlphaFoldDB" id="A0A0W0F271"/>
<dbReference type="Proteomes" id="UP000054988">
    <property type="component" value="Unassembled WGS sequence"/>
</dbReference>
<organism evidence="1 2">
    <name type="scientific">Moniliophthora roreri</name>
    <name type="common">Frosty pod rot fungus</name>
    <name type="synonym">Monilia roreri</name>
    <dbReference type="NCBI Taxonomy" id="221103"/>
    <lineage>
        <taxon>Eukaryota</taxon>
        <taxon>Fungi</taxon>
        <taxon>Dikarya</taxon>
        <taxon>Basidiomycota</taxon>
        <taxon>Agaricomycotina</taxon>
        <taxon>Agaricomycetes</taxon>
        <taxon>Agaricomycetidae</taxon>
        <taxon>Agaricales</taxon>
        <taxon>Marasmiineae</taxon>
        <taxon>Marasmiaceae</taxon>
        <taxon>Moniliophthora</taxon>
    </lineage>
</organism>
<accession>A0A0W0F271</accession>
<reference evidence="1 2" key="1">
    <citation type="submission" date="2015-12" db="EMBL/GenBank/DDBJ databases">
        <title>Draft genome sequence of Moniliophthora roreri, the causal agent of frosty pod rot of cacao.</title>
        <authorList>
            <person name="Aime M.C."/>
            <person name="Diaz-Valderrama J.R."/>
            <person name="Kijpornyongpan T."/>
            <person name="Phillips-Mora W."/>
        </authorList>
    </citation>
    <scope>NUCLEOTIDE SEQUENCE [LARGE SCALE GENOMIC DNA]</scope>
    <source>
        <strain evidence="1 2">MCA 2952</strain>
    </source>
</reference>
<proteinExistence type="predicted"/>
<name>A0A0W0F271_MONRR</name>
<comment type="caution">
    <text evidence="1">The sequence shown here is derived from an EMBL/GenBank/DDBJ whole genome shotgun (WGS) entry which is preliminary data.</text>
</comment>
<gene>
    <name evidence="1" type="ORF">WG66_17015</name>
</gene>
<dbReference type="EMBL" id="LATX01002384">
    <property type="protein sequence ID" value="KTB30432.1"/>
    <property type="molecule type" value="Genomic_DNA"/>
</dbReference>
<evidence type="ECO:0000313" key="1">
    <source>
        <dbReference type="EMBL" id="KTB30432.1"/>
    </source>
</evidence>
<protein>
    <submittedName>
        <fullName evidence="1">Uncharacterized protein</fullName>
    </submittedName>
</protein>
<sequence>MPEPRSAPPLTGIDSFDTVESEWRRYHGPEGLEDVLARTADEVRGYYRQIGVFNESSLDANGLMFGYNATREKKLTTTASIRKFEFYFDERFPDREMEILRNCSDAIRRTQVGLDTSDVELSSVCNYLGLAGSAMNNGSLQQGLTKMICATTSQVNMVSATLEMNRDRKVKVPSFIRLPSDLHHLRAAFFDPEPDPQDNAIIWWDYEPIERYTLQRNPSGSTSHYIQHLAGFPSDGYSLGAGSAGCLLARAGTAMLNPQSL</sequence>